<feature type="active site" description="Charge relay system" evidence="5 6">
    <location>
        <position position="491"/>
    </location>
</feature>
<dbReference type="InterPro" id="IPR022398">
    <property type="entry name" value="Peptidase_S8_His-AS"/>
</dbReference>
<dbReference type="InterPro" id="IPR023828">
    <property type="entry name" value="Peptidase_S8_Ser-AS"/>
</dbReference>
<comment type="similarity">
    <text evidence="1 6 7">Belongs to the peptidase S8 family.</text>
</comment>
<dbReference type="PROSITE" id="PS00138">
    <property type="entry name" value="SUBTILASE_SER"/>
    <property type="match status" value="1"/>
</dbReference>
<feature type="compositionally biased region" description="Low complexity" evidence="8">
    <location>
        <begin position="132"/>
        <end position="156"/>
    </location>
</feature>
<name>A0A917RK73_9ACTN</name>
<dbReference type="InterPro" id="IPR050131">
    <property type="entry name" value="Peptidase_S8_subtilisin-like"/>
</dbReference>
<dbReference type="InterPro" id="IPR000209">
    <property type="entry name" value="Peptidase_S8/S53_dom"/>
</dbReference>
<dbReference type="PROSITE" id="PS51892">
    <property type="entry name" value="SUBTILASE"/>
    <property type="match status" value="1"/>
</dbReference>
<dbReference type="GO" id="GO:0004252">
    <property type="term" value="F:serine-type endopeptidase activity"/>
    <property type="evidence" value="ECO:0007669"/>
    <property type="project" value="UniProtKB-UniRule"/>
</dbReference>
<dbReference type="RefSeq" id="WP_189166476.1">
    <property type="nucleotide sequence ID" value="NZ_BMNT01000040.1"/>
</dbReference>
<gene>
    <name evidence="11" type="ORF">GCM10007964_60570</name>
</gene>
<keyword evidence="4 6" id="KW-0720">Serine protease</keyword>
<dbReference type="PANTHER" id="PTHR43806:SF11">
    <property type="entry name" value="CEREVISIN-RELATED"/>
    <property type="match status" value="1"/>
</dbReference>
<dbReference type="GO" id="GO:0006508">
    <property type="term" value="P:proteolysis"/>
    <property type="evidence" value="ECO:0007669"/>
    <property type="project" value="UniProtKB-KW"/>
</dbReference>
<comment type="caution">
    <text evidence="11">The sequence shown here is derived from an EMBL/GenBank/DDBJ whole genome shotgun (WGS) entry which is preliminary data.</text>
</comment>
<feature type="active site" description="Charge relay system" evidence="5 6">
    <location>
        <position position="247"/>
    </location>
</feature>
<keyword evidence="9" id="KW-0732">Signal</keyword>
<accession>A0A917RK73</accession>
<feature type="compositionally biased region" description="Basic and acidic residues" evidence="8">
    <location>
        <begin position="369"/>
        <end position="382"/>
    </location>
</feature>
<feature type="signal peptide" evidence="9">
    <location>
        <begin position="1"/>
        <end position="23"/>
    </location>
</feature>
<feature type="region of interest" description="Disordered" evidence="8">
    <location>
        <begin position="132"/>
        <end position="160"/>
    </location>
</feature>
<keyword evidence="12" id="KW-1185">Reference proteome</keyword>
<feature type="chain" id="PRO_5039066256" evidence="9">
    <location>
        <begin position="24"/>
        <end position="578"/>
    </location>
</feature>
<keyword evidence="3 6" id="KW-0378">Hydrolase</keyword>
<dbReference type="EMBL" id="BMNT01000040">
    <property type="protein sequence ID" value="GGL10274.1"/>
    <property type="molecule type" value="Genomic_DNA"/>
</dbReference>
<evidence type="ECO:0000313" key="12">
    <source>
        <dbReference type="Proteomes" id="UP000645217"/>
    </source>
</evidence>
<evidence type="ECO:0000259" key="10">
    <source>
        <dbReference type="Pfam" id="PF00082"/>
    </source>
</evidence>
<reference evidence="11" key="2">
    <citation type="submission" date="2020-09" db="EMBL/GenBank/DDBJ databases">
        <authorList>
            <person name="Sun Q."/>
            <person name="Ohkuma M."/>
        </authorList>
    </citation>
    <scope>NUCLEOTIDE SEQUENCE</scope>
    <source>
        <strain evidence="11">JCM 13064</strain>
    </source>
</reference>
<feature type="active site" description="Charge relay system" evidence="5 6">
    <location>
        <position position="192"/>
    </location>
</feature>
<evidence type="ECO:0000256" key="4">
    <source>
        <dbReference type="ARBA" id="ARBA00022825"/>
    </source>
</evidence>
<dbReference type="AlphaFoldDB" id="A0A917RK73"/>
<evidence type="ECO:0000256" key="8">
    <source>
        <dbReference type="SAM" id="MobiDB-lite"/>
    </source>
</evidence>
<dbReference type="InterPro" id="IPR023827">
    <property type="entry name" value="Peptidase_S8_Asp-AS"/>
</dbReference>
<keyword evidence="2 6" id="KW-0645">Protease</keyword>
<sequence>MVRGYRRLAGAAVSLAMAGTLAAASLVTGAVPAGAAAPASAGHGEYLVFHRAGGQAEALRAVRAAGGAVAAVDAKLGYIVARGPGAAFAERLGASQAVIGVTGNRKIGATTALGAATGPATAPLSLTGPSALPAASSAASGAPAAGPSAKGAARGADPLSGRQWDMKMIGATATGSYAKARGSRKVLVGIIDTGVDGRHPDIAANFNRALSRNFVTDQPKDPNGKELDGPCEVKGCKDAADMDDDGHGTHVASTIGSPLNGIGVAGVAPNVSLVNVRAGTDYGFFFLKPVMDALTYAGDAGIDVVNMSFFVDPWTFNCTSNPADSKADQLQQSGIITGVQRALDYARARGVTLISALGNGSSDLGAPTSDKESPGYPLGKERERTIDNSCLNVPAESRGVISVSAVGPSKRKAWYSDYGTEQTDLSAPGGDPSDEGTSLKGTAREILAAAPAHVLRREKLIDKSGKPTGSSVVRECHHGHCAYYQYLSGTSMAAPHAAGVAAILISRFGKPGKGGLAMSPEKVERMLYATATRVKCPASGSTTYTVSEETHVCAGGPAKNGFYGHGMVNAYRAATTRG</sequence>
<dbReference type="PROSITE" id="PS00137">
    <property type="entry name" value="SUBTILASE_HIS"/>
    <property type="match status" value="1"/>
</dbReference>
<reference evidence="11" key="1">
    <citation type="journal article" date="2014" name="Int. J. Syst. Evol. Microbiol.">
        <title>Complete genome sequence of Corynebacterium casei LMG S-19264T (=DSM 44701T), isolated from a smear-ripened cheese.</title>
        <authorList>
            <consortium name="US DOE Joint Genome Institute (JGI-PGF)"/>
            <person name="Walter F."/>
            <person name="Albersmeier A."/>
            <person name="Kalinowski J."/>
            <person name="Ruckert C."/>
        </authorList>
    </citation>
    <scope>NUCLEOTIDE SEQUENCE</scope>
    <source>
        <strain evidence="11">JCM 13064</strain>
    </source>
</reference>
<evidence type="ECO:0000256" key="5">
    <source>
        <dbReference type="PIRSR" id="PIRSR615500-1"/>
    </source>
</evidence>
<evidence type="ECO:0000256" key="3">
    <source>
        <dbReference type="ARBA" id="ARBA00022801"/>
    </source>
</evidence>
<protein>
    <submittedName>
        <fullName evidence="11">Serine protease</fullName>
    </submittedName>
</protein>
<evidence type="ECO:0000256" key="7">
    <source>
        <dbReference type="RuleBase" id="RU003355"/>
    </source>
</evidence>
<dbReference type="PRINTS" id="PR00723">
    <property type="entry name" value="SUBTILISIN"/>
</dbReference>
<evidence type="ECO:0000313" key="11">
    <source>
        <dbReference type="EMBL" id="GGL10274.1"/>
    </source>
</evidence>
<dbReference type="PROSITE" id="PS00136">
    <property type="entry name" value="SUBTILASE_ASP"/>
    <property type="match status" value="1"/>
</dbReference>
<feature type="domain" description="Peptidase S8/S53" evidence="10">
    <location>
        <begin position="184"/>
        <end position="545"/>
    </location>
</feature>
<evidence type="ECO:0000256" key="6">
    <source>
        <dbReference type="PROSITE-ProRule" id="PRU01240"/>
    </source>
</evidence>
<dbReference type="InterPro" id="IPR015500">
    <property type="entry name" value="Peptidase_S8_subtilisin-rel"/>
</dbReference>
<dbReference type="SUPFAM" id="SSF52743">
    <property type="entry name" value="Subtilisin-like"/>
    <property type="match status" value="1"/>
</dbReference>
<evidence type="ECO:0000256" key="2">
    <source>
        <dbReference type="ARBA" id="ARBA00022670"/>
    </source>
</evidence>
<dbReference type="InterPro" id="IPR036852">
    <property type="entry name" value="Peptidase_S8/S53_dom_sf"/>
</dbReference>
<organism evidence="11 12">
    <name type="scientific">Sphaerisporangium melleum</name>
    <dbReference type="NCBI Taxonomy" id="321316"/>
    <lineage>
        <taxon>Bacteria</taxon>
        <taxon>Bacillati</taxon>
        <taxon>Actinomycetota</taxon>
        <taxon>Actinomycetes</taxon>
        <taxon>Streptosporangiales</taxon>
        <taxon>Streptosporangiaceae</taxon>
        <taxon>Sphaerisporangium</taxon>
    </lineage>
</organism>
<evidence type="ECO:0000256" key="1">
    <source>
        <dbReference type="ARBA" id="ARBA00011073"/>
    </source>
</evidence>
<proteinExistence type="inferred from homology"/>
<dbReference type="PANTHER" id="PTHR43806">
    <property type="entry name" value="PEPTIDASE S8"/>
    <property type="match status" value="1"/>
</dbReference>
<dbReference type="Pfam" id="PF00082">
    <property type="entry name" value="Peptidase_S8"/>
    <property type="match status" value="1"/>
</dbReference>
<evidence type="ECO:0000256" key="9">
    <source>
        <dbReference type="SAM" id="SignalP"/>
    </source>
</evidence>
<dbReference type="Proteomes" id="UP000645217">
    <property type="component" value="Unassembled WGS sequence"/>
</dbReference>
<feature type="region of interest" description="Disordered" evidence="8">
    <location>
        <begin position="362"/>
        <end position="382"/>
    </location>
</feature>
<dbReference type="Gene3D" id="3.40.50.200">
    <property type="entry name" value="Peptidase S8/S53 domain"/>
    <property type="match status" value="1"/>
</dbReference>